<dbReference type="Gene3D" id="2.150.10.10">
    <property type="entry name" value="Serralysin-like metalloprotease, C-terminal"/>
    <property type="match status" value="1"/>
</dbReference>
<organism evidence="3 4">
    <name type="scientific">Microvirga lupini</name>
    <dbReference type="NCBI Taxonomy" id="420324"/>
    <lineage>
        <taxon>Bacteria</taxon>
        <taxon>Pseudomonadati</taxon>
        <taxon>Pseudomonadota</taxon>
        <taxon>Alphaproteobacteria</taxon>
        <taxon>Hyphomicrobiales</taxon>
        <taxon>Methylobacteriaceae</taxon>
        <taxon>Microvirga</taxon>
    </lineage>
</organism>
<accession>A0A7W4YX15</accession>
<dbReference type="InterPro" id="IPR050557">
    <property type="entry name" value="RTX_toxin/Mannuronan_C5-epim"/>
</dbReference>
<evidence type="ECO:0000313" key="4">
    <source>
        <dbReference type="Proteomes" id="UP000532010"/>
    </source>
</evidence>
<dbReference type="EMBL" id="JACHWB010000002">
    <property type="protein sequence ID" value="MBB3018518.1"/>
    <property type="molecule type" value="Genomic_DNA"/>
</dbReference>
<dbReference type="SUPFAM" id="SSF51120">
    <property type="entry name" value="beta-Roll"/>
    <property type="match status" value="1"/>
</dbReference>
<sequence length="218" mass="23623">MAVRTSGEYHIYYNGRHEMFVADFTSDSAGDQIVANNGGNSLYGNGGKDTLIGLGRDDDLYGGSGNDKLLGGNGNDFLKGGAGKDVLNGGKGADYFVFDARPIASTLDKIEDFSRKQGDKIALSSKYFKLPKASFVLDSFGEPEEQSDKWFVFDQIRTITDKSFQIGTVALDADDRIIYDNATGKLYYDKDGTGVVAPAQIAQMKAGTALSHMDFIIY</sequence>
<dbReference type="PRINTS" id="PR00313">
    <property type="entry name" value="CABNDNGRPT"/>
</dbReference>
<dbReference type="InterPro" id="IPR011049">
    <property type="entry name" value="Serralysin-like_metalloprot_C"/>
</dbReference>
<dbReference type="PANTHER" id="PTHR38340">
    <property type="entry name" value="S-LAYER PROTEIN"/>
    <property type="match status" value="1"/>
</dbReference>
<evidence type="ECO:0000256" key="2">
    <source>
        <dbReference type="ARBA" id="ARBA00022525"/>
    </source>
</evidence>
<comment type="caution">
    <text evidence="3">The sequence shown here is derived from an EMBL/GenBank/DDBJ whole genome shotgun (WGS) entry which is preliminary data.</text>
</comment>
<dbReference type="GO" id="GO:0005576">
    <property type="term" value="C:extracellular region"/>
    <property type="evidence" value="ECO:0007669"/>
    <property type="project" value="UniProtKB-SubCell"/>
</dbReference>
<evidence type="ECO:0000313" key="3">
    <source>
        <dbReference type="EMBL" id="MBB3018518.1"/>
    </source>
</evidence>
<dbReference type="PANTHER" id="PTHR38340:SF1">
    <property type="entry name" value="S-LAYER PROTEIN"/>
    <property type="match status" value="1"/>
</dbReference>
<dbReference type="RefSeq" id="WP_183448850.1">
    <property type="nucleotide sequence ID" value="NZ_JACHWB010000002.1"/>
</dbReference>
<protein>
    <submittedName>
        <fullName evidence="3">Ca2+-binding RTX toxin-like protein</fullName>
    </submittedName>
</protein>
<dbReference type="InterPro" id="IPR018511">
    <property type="entry name" value="Hemolysin-typ_Ca-bd_CS"/>
</dbReference>
<comment type="subcellular location">
    <subcellularLocation>
        <location evidence="1">Secreted</location>
    </subcellularLocation>
</comment>
<gene>
    <name evidence="3" type="ORF">FHR70_001572</name>
</gene>
<proteinExistence type="predicted"/>
<keyword evidence="4" id="KW-1185">Reference proteome</keyword>
<dbReference type="Pfam" id="PF00353">
    <property type="entry name" value="HemolysinCabind"/>
    <property type="match status" value="2"/>
</dbReference>
<dbReference type="AlphaFoldDB" id="A0A7W4YX15"/>
<dbReference type="Proteomes" id="UP000532010">
    <property type="component" value="Unassembled WGS sequence"/>
</dbReference>
<reference evidence="3 4" key="1">
    <citation type="submission" date="2020-08" db="EMBL/GenBank/DDBJ databases">
        <title>The Agave Microbiome: Exploring the role of microbial communities in plant adaptations to desert environments.</title>
        <authorList>
            <person name="Partida-Martinez L.P."/>
        </authorList>
    </citation>
    <scope>NUCLEOTIDE SEQUENCE [LARGE SCALE GENOMIC DNA]</scope>
    <source>
        <strain evidence="3 4">AT3.9</strain>
    </source>
</reference>
<name>A0A7W4YX15_9HYPH</name>
<dbReference type="PROSITE" id="PS00330">
    <property type="entry name" value="HEMOLYSIN_CALCIUM"/>
    <property type="match status" value="2"/>
</dbReference>
<evidence type="ECO:0000256" key="1">
    <source>
        <dbReference type="ARBA" id="ARBA00004613"/>
    </source>
</evidence>
<dbReference type="InterPro" id="IPR001343">
    <property type="entry name" value="Hemolysn_Ca-bd"/>
</dbReference>
<keyword evidence="2" id="KW-0964">Secreted</keyword>
<dbReference type="GO" id="GO:0005509">
    <property type="term" value="F:calcium ion binding"/>
    <property type="evidence" value="ECO:0007669"/>
    <property type="project" value="InterPro"/>
</dbReference>